<keyword evidence="9 10" id="KW-0961">Cell wall biogenesis/degradation</keyword>
<comment type="catalytic activity">
    <reaction evidence="10 11">
        <text>D-alanyl-D-alanine + UDP-N-acetyl-alpha-D-muramoyl-L-alanyl-gamma-D-glutamyl-meso-2,6-diaminopimelate + ATP = UDP-N-acetyl-alpha-D-muramoyl-L-alanyl-gamma-D-glutamyl-meso-2,6-diaminopimeloyl-D-alanyl-D-alanine + ADP + phosphate + H(+)</text>
        <dbReference type="Rhea" id="RHEA:28374"/>
        <dbReference type="ChEBI" id="CHEBI:15378"/>
        <dbReference type="ChEBI" id="CHEBI:30616"/>
        <dbReference type="ChEBI" id="CHEBI:43474"/>
        <dbReference type="ChEBI" id="CHEBI:57822"/>
        <dbReference type="ChEBI" id="CHEBI:61386"/>
        <dbReference type="ChEBI" id="CHEBI:83905"/>
        <dbReference type="ChEBI" id="CHEBI:456216"/>
        <dbReference type="EC" id="6.3.2.10"/>
    </reaction>
</comment>
<evidence type="ECO:0000256" key="6">
    <source>
        <dbReference type="ARBA" id="ARBA00022960"/>
    </source>
</evidence>
<evidence type="ECO:0000259" key="14">
    <source>
        <dbReference type="Pfam" id="PF08245"/>
    </source>
</evidence>
<dbReference type="GO" id="GO:0051301">
    <property type="term" value="P:cell division"/>
    <property type="evidence" value="ECO:0007669"/>
    <property type="project" value="UniProtKB-KW"/>
</dbReference>
<dbReference type="Pfam" id="PF02875">
    <property type="entry name" value="Mur_ligase_C"/>
    <property type="match status" value="1"/>
</dbReference>
<keyword evidence="8 10" id="KW-0131">Cell cycle</keyword>
<dbReference type="InterPro" id="IPR013221">
    <property type="entry name" value="Mur_ligase_cen"/>
</dbReference>
<feature type="domain" description="Mur ligase central" evidence="14">
    <location>
        <begin position="112"/>
        <end position="298"/>
    </location>
</feature>
<evidence type="ECO:0000256" key="10">
    <source>
        <dbReference type="HAMAP-Rule" id="MF_02019"/>
    </source>
</evidence>
<dbReference type="InterPro" id="IPR035911">
    <property type="entry name" value="MurE/MurF_N"/>
</dbReference>
<keyword evidence="5 10" id="KW-0067">ATP-binding</keyword>
<dbReference type="SUPFAM" id="SSF53244">
    <property type="entry name" value="MurD-like peptide ligases, peptide-binding domain"/>
    <property type="match status" value="1"/>
</dbReference>
<evidence type="ECO:0000259" key="12">
    <source>
        <dbReference type="Pfam" id="PF01225"/>
    </source>
</evidence>
<dbReference type="GO" id="GO:0005737">
    <property type="term" value="C:cytoplasm"/>
    <property type="evidence" value="ECO:0007669"/>
    <property type="project" value="UniProtKB-SubCell"/>
</dbReference>
<keyword evidence="1 10" id="KW-0963">Cytoplasm</keyword>
<evidence type="ECO:0000256" key="8">
    <source>
        <dbReference type="ARBA" id="ARBA00023306"/>
    </source>
</evidence>
<organism evidence="15 16">
    <name type="scientific">Tepidibacter formicigenes DSM 15518</name>
    <dbReference type="NCBI Taxonomy" id="1123349"/>
    <lineage>
        <taxon>Bacteria</taxon>
        <taxon>Bacillati</taxon>
        <taxon>Bacillota</taxon>
        <taxon>Clostridia</taxon>
        <taxon>Peptostreptococcales</taxon>
        <taxon>Peptostreptococcaceae</taxon>
        <taxon>Tepidibacter</taxon>
    </lineage>
</organism>
<dbReference type="InterPro" id="IPR005863">
    <property type="entry name" value="UDP-N-AcMur_synth"/>
</dbReference>
<evidence type="ECO:0000256" key="3">
    <source>
        <dbReference type="ARBA" id="ARBA00022618"/>
    </source>
</evidence>
<dbReference type="GO" id="GO:0005524">
    <property type="term" value="F:ATP binding"/>
    <property type="evidence" value="ECO:0007669"/>
    <property type="project" value="UniProtKB-UniRule"/>
</dbReference>
<gene>
    <name evidence="10" type="primary">murF</name>
    <name evidence="15" type="ORF">SAMN02744037_00317</name>
</gene>
<dbReference type="HAMAP" id="MF_02019">
    <property type="entry name" value="MurF"/>
    <property type="match status" value="1"/>
</dbReference>
<dbReference type="GO" id="GO:0047480">
    <property type="term" value="F:UDP-N-acetylmuramoyl-tripeptide-D-alanyl-D-alanine ligase activity"/>
    <property type="evidence" value="ECO:0007669"/>
    <property type="project" value="UniProtKB-UniRule"/>
</dbReference>
<dbReference type="AlphaFoldDB" id="A0A1M6KBS0"/>
<comment type="function">
    <text evidence="10 11">Involved in cell wall formation. Catalyzes the final step in the synthesis of UDP-N-acetylmuramoyl-pentapeptide, the precursor of murein.</text>
</comment>
<dbReference type="GO" id="GO:0071555">
    <property type="term" value="P:cell wall organization"/>
    <property type="evidence" value="ECO:0007669"/>
    <property type="project" value="UniProtKB-KW"/>
</dbReference>
<dbReference type="GO" id="GO:0008766">
    <property type="term" value="F:UDP-N-acetylmuramoylalanyl-D-glutamyl-2,6-diaminopimelate-D-alanyl-D-alanine ligase activity"/>
    <property type="evidence" value="ECO:0007669"/>
    <property type="project" value="RHEA"/>
</dbReference>
<comment type="similarity">
    <text evidence="10">Belongs to the MurCDEF family. MurF subfamily.</text>
</comment>
<name>A0A1M6KBS0_9FIRM</name>
<sequence length="461" mass="51993">MNPIKIREILNCTNGKLIKGNSEDLILNICTDSRKANDGDLFIPLIGENFDGHNFILSAYEKGTKSFLKNEDQDINLNFNNINIIEVKDTIKALGDIAKYYKSKFPINYVGVTGSTGKTTTKDIIHSVLSSKYNTLKNEGNFNNHIGLPFTIFNLNNKYECAVLEMGMSSFGEIEYLTNIVEPKIGVISNVGLSHIENLGSQEGILKAKLEITANFKGNNVLIINGDDEYLKRIKNKNLNYKLKSFGFEKNNDLYCIGYKMDKKGIYFNCIVYGKKEEFFIPARGKHNIYNAMAAILVGIELDLNMDEIKNGLLSFKPSKMRLDILKNESLTIINDAYNASPDSMKAALEILGEYKDNRKIAILGDMLEMGDYAESGHRIVGKLAKDKSNIIITVGKNSQYIGTQALYEGFNKENVIHFRSNLEVMDYLKKMLKQNDVILVKGSRGMKMEEIVKFLNDYTI</sequence>
<dbReference type="Pfam" id="PF01225">
    <property type="entry name" value="Mur_ligase"/>
    <property type="match status" value="1"/>
</dbReference>
<protein>
    <recommendedName>
        <fullName evidence="10 11">UDP-N-acetylmuramoyl-tripeptide--D-alanyl-D-alanine ligase</fullName>
        <ecNumber evidence="10 11">6.3.2.10</ecNumber>
    </recommendedName>
    <alternativeName>
        <fullName evidence="10">D-alanyl-D-alanine-adding enzyme</fullName>
    </alternativeName>
</protein>
<keyword evidence="2 10" id="KW-0436">Ligase</keyword>
<dbReference type="EC" id="6.3.2.10" evidence="10 11"/>
<dbReference type="Gene3D" id="3.40.1390.10">
    <property type="entry name" value="MurE/MurF, N-terminal domain"/>
    <property type="match status" value="1"/>
</dbReference>
<dbReference type="InterPro" id="IPR036615">
    <property type="entry name" value="Mur_ligase_C_dom_sf"/>
</dbReference>
<dbReference type="Gene3D" id="3.90.190.20">
    <property type="entry name" value="Mur ligase, C-terminal domain"/>
    <property type="match status" value="1"/>
</dbReference>
<dbReference type="InterPro" id="IPR000713">
    <property type="entry name" value="Mur_ligase_N"/>
</dbReference>
<dbReference type="PANTHER" id="PTHR43024">
    <property type="entry name" value="UDP-N-ACETYLMURAMOYL-TRIPEPTIDE--D-ALANYL-D-ALANINE LIGASE"/>
    <property type="match status" value="1"/>
</dbReference>
<evidence type="ECO:0000256" key="9">
    <source>
        <dbReference type="ARBA" id="ARBA00023316"/>
    </source>
</evidence>
<feature type="domain" description="Mur ligase N-terminal catalytic" evidence="12">
    <location>
        <begin position="28"/>
        <end position="101"/>
    </location>
</feature>
<keyword evidence="3 10" id="KW-0132">Cell division</keyword>
<dbReference type="RefSeq" id="WP_072886658.1">
    <property type="nucleotide sequence ID" value="NZ_FRAE01000007.1"/>
</dbReference>
<keyword evidence="6 10" id="KW-0133">Cell shape</keyword>
<dbReference type="SUPFAM" id="SSF53623">
    <property type="entry name" value="MurD-like peptide ligases, catalytic domain"/>
    <property type="match status" value="1"/>
</dbReference>
<reference evidence="16" key="1">
    <citation type="submission" date="2016-11" db="EMBL/GenBank/DDBJ databases">
        <authorList>
            <person name="Varghese N."/>
            <person name="Submissions S."/>
        </authorList>
    </citation>
    <scope>NUCLEOTIDE SEQUENCE [LARGE SCALE GENOMIC DNA]</scope>
    <source>
        <strain evidence="16">DSM 15518</strain>
    </source>
</reference>
<dbReference type="Gene3D" id="3.40.1190.10">
    <property type="entry name" value="Mur-like, catalytic domain"/>
    <property type="match status" value="1"/>
</dbReference>
<dbReference type="InterPro" id="IPR036565">
    <property type="entry name" value="Mur-like_cat_sf"/>
</dbReference>
<dbReference type="SUPFAM" id="SSF63418">
    <property type="entry name" value="MurE/MurF N-terminal domain"/>
    <property type="match status" value="1"/>
</dbReference>
<dbReference type="NCBIfam" id="TIGR01143">
    <property type="entry name" value="murF"/>
    <property type="match status" value="1"/>
</dbReference>
<dbReference type="STRING" id="1123349.SAMN02744037_00317"/>
<feature type="binding site" evidence="10">
    <location>
        <begin position="114"/>
        <end position="120"/>
    </location>
    <ligand>
        <name>ATP</name>
        <dbReference type="ChEBI" id="CHEBI:30616"/>
    </ligand>
</feature>
<feature type="domain" description="Mur ligase C-terminal" evidence="13">
    <location>
        <begin position="321"/>
        <end position="445"/>
    </location>
</feature>
<dbReference type="GO" id="GO:0008360">
    <property type="term" value="P:regulation of cell shape"/>
    <property type="evidence" value="ECO:0007669"/>
    <property type="project" value="UniProtKB-KW"/>
</dbReference>
<dbReference type="InterPro" id="IPR051046">
    <property type="entry name" value="MurCDEF_CellWall_CoF430Synth"/>
</dbReference>
<keyword evidence="4 10" id="KW-0547">Nucleotide-binding</keyword>
<evidence type="ECO:0000313" key="15">
    <source>
        <dbReference type="EMBL" id="SHJ56332.1"/>
    </source>
</evidence>
<dbReference type="Pfam" id="PF08245">
    <property type="entry name" value="Mur_ligase_M"/>
    <property type="match status" value="1"/>
</dbReference>
<dbReference type="EMBL" id="FRAE01000007">
    <property type="protein sequence ID" value="SHJ56332.1"/>
    <property type="molecule type" value="Genomic_DNA"/>
</dbReference>
<evidence type="ECO:0000256" key="1">
    <source>
        <dbReference type="ARBA" id="ARBA00022490"/>
    </source>
</evidence>
<dbReference type="GO" id="GO:0009252">
    <property type="term" value="P:peptidoglycan biosynthetic process"/>
    <property type="evidence" value="ECO:0007669"/>
    <property type="project" value="UniProtKB-UniRule"/>
</dbReference>
<evidence type="ECO:0000256" key="7">
    <source>
        <dbReference type="ARBA" id="ARBA00022984"/>
    </source>
</evidence>
<accession>A0A1M6KBS0</accession>
<evidence type="ECO:0000313" key="16">
    <source>
        <dbReference type="Proteomes" id="UP000242497"/>
    </source>
</evidence>
<dbReference type="OrthoDB" id="9801978at2"/>
<dbReference type="PANTHER" id="PTHR43024:SF1">
    <property type="entry name" value="UDP-N-ACETYLMURAMOYL-TRIPEPTIDE--D-ALANYL-D-ALANINE LIGASE"/>
    <property type="match status" value="1"/>
</dbReference>
<keyword evidence="16" id="KW-1185">Reference proteome</keyword>
<dbReference type="Proteomes" id="UP000242497">
    <property type="component" value="Unassembled WGS sequence"/>
</dbReference>
<proteinExistence type="inferred from homology"/>
<comment type="subcellular location">
    <subcellularLocation>
        <location evidence="10 11">Cytoplasm</location>
    </subcellularLocation>
</comment>
<evidence type="ECO:0000256" key="11">
    <source>
        <dbReference type="RuleBase" id="RU004136"/>
    </source>
</evidence>
<evidence type="ECO:0000256" key="5">
    <source>
        <dbReference type="ARBA" id="ARBA00022840"/>
    </source>
</evidence>
<dbReference type="UniPathway" id="UPA00219"/>
<evidence type="ECO:0000256" key="2">
    <source>
        <dbReference type="ARBA" id="ARBA00022598"/>
    </source>
</evidence>
<keyword evidence="7 10" id="KW-0573">Peptidoglycan synthesis</keyword>
<evidence type="ECO:0000256" key="4">
    <source>
        <dbReference type="ARBA" id="ARBA00022741"/>
    </source>
</evidence>
<comment type="pathway">
    <text evidence="10 11">Cell wall biogenesis; peptidoglycan biosynthesis.</text>
</comment>
<dbReference type="InterPro" id="IPR004101">
    <property type="entry name" value="Mur_ligase_C"/>
</dbReference>
<evidence type="ECO:0000259" key="13">
    <source>
        <dbReference type="Pfam" id="PF02875"/>
    </source>
</evidence>